<proteinExistence type="inferred from homology"/>
<sequence length="297" mass="32783">MSVPKIVLFYVFTPLPDPEAVRLWQTALCREHGLKGRIIVSAQGINATVGGDVADVKQYVRETKSYAPFRGADVKWSNGTGDDFPRLSVKVRPELVAFGAPDELVVTEDGVQGGGEHLRPGALHRLVEERGDDVVFFDGRNAMEAEIGRFRDAVVPDTTTTRDFLAELDSGRYDHLKDKAVVTYCTGGIRCEVLSALMRTRGFEEVYQLDGGIVRYGETFGNAGLWEGSLYVFDNRLHMEFGEGAQSLGSCTHCGERTPLFVNCANEECRAQFLRCEACTDAGLQRRCRDCEGRVAA</sequence>
<dbReference type="Proteomes" id="UP001500984">
    <property type="component" value="Unassembled WGS sequence"/>
</dbReference>
<dbReference type="EMBL" id="BAAAPZ010000006">
    <property type="protein sequence ID" value="GAA2097108.1"/>
    <property type="molecule type" value="Genomic_DNA"/>
</dbReference>
<comment type="caution">
    <text evidence="3">The sequence shown here is derived from an EMBL/GenBank/DDBJ whole genome shotgun (WGS) entry which is preliminary data.</text>
</comment>
<dbReference type="InterPro" id="IPR020936">
    <property type="entry name" value="TrhO"/>
</dbReference>
<dbReference type="InterPro" id="IPR001763">
    <property type="entry name" value="Rhodanese-like_dom"/>
</dbReference>
<protein>
    <recommendedName>
        <fullName evidence="1">tRNA uridine(34) hydroxylase</fullName>
        <ecNumber evidence="1">1.14.-.-</ecNumber>
    </recommendedName>
    <alternativeName>
        <fullName evidence="1">tRNA hydroxylation protein O</fullName>
    </alternativeName>
</protein>
<feature type="domain" description="Rhodanese" evidence="2">
    <location>
        <begin position="130"/>
        <end position="225"/>
    </location>
</feature>
<evidence type="ECO:0000313" key="3">
    <source>
        <dbReference type="EMBL" id="GAA2097108.1"/>
    </source>
</evidence>
<dbReference type="Gene3D" id="3.30.70.100">
    <property type="match status" value="1"/>
</dbReference>
<keyword evidence="1" id="KW-0819">tRNA processing</keyword>
<dbReference type="Pfam" id="PF12368">
    <property type="entry name" value="Rhodanese_C"/>
    <property type="match status" value="1"/>
</dbReference>
<dbReference type="PANTHER" id="PTHR43268">
    <property type="entry name" value="THIOSULFATE SULFURTRANSFERASE/RHODANESE-LIKE DOMAIN-CONTAINING PROTEIN 2"/>
    <property type="match status" value="1"/>
</dbReference>
<evidence type="ECO:0000256" key="1">
    <source>
        <dbReference type="HAMAP-Rule" id="MF_00469"/>
    </source>
</evidence>
<dbReference type="CDD" id="cd01518">
    <property type="entry name" value="RHOD_YceA"/>
    <property type="match status" value="1"/>
</dbReference>
<dbReference type="SUPFAM" id="SSF52821">
    <property type="entry name" value="Rhodanese/Cell cycle control phosphatase"/>
    <property type="match status" value="1"/>
</dbReference>
<accession>A0ABN2WQJ0</accession>
<dbReference type="InterPro" id="IPR040503">
    <property type="entry name" value="TRHO_N"/>
</dbReference>
<dbReference type="RefSeq" id="WP_344336907.1">
    <property type="nucleotide sequence ID" value="NZ_BAAAPZ010000006.1"/>
</dbReference>
<dbReference type="Gene3D" id="3.40.250.10">
    <property type="entry name" value="Rhodanese-like domain"/>
    <property type="match status" value="1"/>
</dbReference>
<keyword evidence="4" id="KW-1185">Reference proteome</keyword>
<organism evidence="3 4">
    <name type="scientific">Brevibacterium salitolerans</name>
    <dbReference type="NCBI Taxonomy" id="1403566"/>
    <lineage>
        <taxon>Bacteria</taxon>
        <taxon>Bacillati</taxon>
        <taxon>Actinomycetota</taxon>
        <taxon>Actinomycetes</taxon>
        <taxon>Micrococcales</taxon>
        <taxon>Brevibacteriaceae</taxon>
        <taxon>Brevibacterium</taxon>
    </lineage>
</organism>
<dbReference type="Pfam" id="PF00581">
    <property type="entry name" value="Rhodanese"/>
    <property type="match status" value="1"/>
</dbReference>
<evidence type="ECO:0000313" key="4">
    <source>
        <dbReference type="Proteomes" id="UP001500984"/>
    </source>
</evidence>
<comment type="function">
    <text evidence="1">Catalyzes oxygen-dependent 5-hydroxyuridine (ho5U) modification at position 34 in tRNAs.</text>
</comment>
<dbReference type="HAMAP" id="MF_00469">
    <property type="entry name" value="TrhO"/>
    <property type="match status" value="1"/>
</dbReference>
<keyword evidence="1" id="KW-0560">Oxidoreductase</keyword>
<dbReference type="PROSITE" id="PS50206">
    <property type="entry name" value="RHODANESE_3"/>
    <property type="match status" value="1"/>
</dbReference>
<comment type="catalytic activity">
    <reaction evidence="1">
        <text>uridine(34) in tRNA + AH2 + O2 = 5-hydroxyuridine(34) in tRNA + A + H2O</text>
        <dbReference type="Rhea" id="RHEA:64224"/>
        <dbReference type="Rhea" id="RHEA-COMP:11727"/>
        <dbReference type="Rhea" id="RHEA-COMP:13381"/>
        <dbReference type="ChEBI" id="CHEBI:13193"/>
        <dbReference type="ChEBI" id="CHEBI:15377"/>
        <dbReference type="ChEBI" id="CHEBI:15379"/>
        <dbReference type="ChEBI" id="CHEBI:17499"/>
        <dbReference type="ChEBI" id="CHEBI:65315"/>
        <dbReference type="ChEBI" id="CHEBI:136877"/>
    </reaction>
</comment>
<dbReference type="PANTHER" id="PTHR43268:SF6">
    <property type="entry name" value="THIOSULFATE SULFURTRANSFERASE_RHODANESE-LIKE DOMAIN-CONTAINING PROTEIN 2"/>
    <property type="match status" value="1"/>
</dbReference>
<comment type="similarity">
    <text evidence="1">Belongs to the TrhO family.</text>
</comment>
<name>A0ABN2WQJ0_9MICO</name>
<gene>
    <name evidence="1" type="primary">trhO</name>
    <name evidence="3" type="ORF">GCM10009823_17580</name>
</gene>
<reference evidence="3 4" key="1">
    <citation type="journal article" date="2019" name="Int. J. Syst. Evol. Microbiol.">
        <title>The Global Catalogue of Microorganisms (GCM) 10K type strain sequencing project: providing services to taxonomists for standard genome sequencing and annotation.</title>
        <authorList>
            <consortium name="The Broad Institute Genomics Platform"/>
            <consortium name="The Broad Institute Genome Sequencing Center for Infectious Disease"/>
            <person name="Wu L."/>
            <person name="Ma J."/>
        </authorList>
    </citation>
    <scope>NUCLEOTIDE SEQUENCE [LARGE SCALE GENOMIC DNA]</scope>
    <source>
        <strain evidence="3 4">JCM 15900</strain>
    </source>
</reference>
<dbReference type="InterPro" id="IPR036873">
    <property type="entry name" value="Rhodanese-like_dom_sf"/>
</dbReference>
<dbReference type="SMART" id="SM00450">
    <property type="entry name" value="RHOD"/>
    <property type="match status" value="1"/>
</dbReference>
<dbReference type="EC" id="1.14.-.-" evidence="1"/>
<evidence type="ECO:0000259" key="2">
    <source>
        <dbReference type="PROSITE" id="PS50206"/>
    </source>
</evidence>
<dbReference type="InterPro" id="IPR022111">
    <property type="entry name" value="Rhodanese_C"/>
</dbReference>
<dbReference type="Pfam" id="PF17773">
    <property type="entry name" value="UPF0176_N"/>
    <property type="match status" value="1"/>
</dbReference>
<dbReference type="NCBIfam" id="NF001134">
    <property type="entry name" value="PRK00142.1-2"/>
    <property type="match status" value="1"/>
</dbReference>